<dbReference type="InterPro" id="IPR013078">
    <property type="entry name" value="His_Pase_superF_clade-1"/>
</dbReference>
<dbReference type="KEGG" id="lnn:F0161_02420"/>
<dbReference type="AlphaFoldDB" id="A0A5P1WYV5"/>
<accession>A0A5P1WYV5</accession>
<name>A0A5P1WYV5_9LACO</name>
<dbReference type="CDD" id="cd07067">
    <property type="entry name" value="HP_PGM_like"/>
    <property type="match status" value="1"/>
</dbReference>
<dbReference type="InterPro" id="IPR029033">
    <property type="entry name" value="His_PPase_superfam"/>
</dbReference>
<keyword evidence="5" id="KW-1185">Reference proteome</keyword>
<feature type="active site" description="Tele-phosphohistidine intermediate" evidence="2">
    <location>
        <position position="11"/>
    </location>
</feature>
<dbReference type="EMBL" id="CP043939">
    <property type="protein sequence ID" value="QER66840.1"/>
    <property type="molecule type" value="Genomic_DNA"/>
</dbReference>
<evidence type="ECO:0000256" key="1">
    <source>
        <dbReference type="ARBA" id="ARBA00022801"/>
    </source>
</evidence>
<dbReference type="GO" id="GO:0043456">
    <property type="term" value="P:regulation of pentose-phosphate shunt"/>
    <property type="evidence" value="ECO:0007669"/>
    <property type="project" value="TreeGrafter"/>
</dbReference>
<dbReference type="Pfam" id="PF00300">
    <property type="entry name" value="His_Phos_1"/>
    <property type="match status" value="1"/>
</dbReference>
<gene>
    <name evidence="4" type="ORF">F0161_02420</name>
</gene>
<feature type="binding site" evidence="3">
    <location>
        <begin position="88"/>
        <end position="91"/>
    </location>
    <ligand>
        <name>substrate</name>
    </ligand>
</feature>
<protein>
    <submittedName>
        <fullName evidence="4">Histidine phosphatase family protein</fullName>
    </submittedName>
</protein>
<organism evidence="4 5">
    <name type="scientific">Paucilactobacillus nenjiangensis</name>
    <dbReference type="NCBI Taxonomy" id="1296540"/>
    <lineage>
        <taxon>Bacteria</taxon>
        <taxon>Bacillati</taxon>
        <taxon>Bacillota</taxon>
        <taxon>Bacilli</taxon>
        <taxon>Lactobacillales</taxon>
        <taxon>Lactobacillaceae</taxon>
        <taxon>Paucilactobacillus</taxon>
    </lineage>
</organism>
<keyword evidence="1" id="KW-0378">Hydrolase</keyword>
<reference evidence="4 5" key="1">
    <citation type="submission" date="2019-09" db="EMBL/GenBank/DDBJ databases">
        <title>Complete Genome Sequence of Lactobacillus nenjiangensis SH-Y15, isolated from sauerkraut.</title>
        <authorList>
            <person name="Yang H."/>
        </authorList>
    </citation>
    <scope>NUCLEOTIDE SEQUENCE [LARGE SCALE GENOMIC DNA]</scope>
    <source>
        <strain evidence="4 5">SH-Y15</strain>
    </source>
</reference>
<feature type="active site" description="Proton donor/acceptor" evidence="2">
    <location>
        <position position="88"/>
    </location>
</feature>
<dbReference type="InterPro" id="IPR051695">
    <property type="entry name" value="Phosphoglycerate_Mutase"/>
</dbReference>
<dbReference type="SUPFAM" id="SSF53254">
    <property type="entry name" value="Phosphoglycerate mutase-like"/>
    <property type="match status" value="1"/>
</dbReference>
<feature type="binding site" evidence="3">
    <location>
        <begin position="10"/>
        <end position="17"/>
    </location>
    <ligand>
        <name>substrate</name>
    </ligand>
</feature>
<dbReference type="OrthoDB" id="4131070at2"/>
<dbReference type="PANTHER" id="PTHR46517">
    <property type="entry name" value="FRUCTOSE-2,6-BISPHOSPHATASE TIGAR"/>
    <property type="match status" value="1"/>
</dbReference>
<evidence type="ECO:0000313" key="5">
    <source>
        <dbReference type="Proteomes" id="UP000325295"/>
    </source>
</evidence>
<dbReference type="GO" id="GO:0004331">
    <property type="term" value="F:fructose-2,6-bisphosphate 2-phosphatase activity"/>
    <property type="evidence" value="ECO:0007669"/>
    <property type="project" value="TreeGrafter"/>
</dbReference>
<sequence>MTKLNVYAVRHGQTYFNIYNKLQGWSNSPLTQKGIDDAHDAGKRMAQIKFAAAYSSDTTRAEQTAKVILGENQVSAVKVPETQPYFREQFYGSFEGTNMDAAWYSTGAPHGVPTFKAIVDKYSIGKAKDFMKEADPFHHAESDDEYWLRINKGIALIRSNDTLKDGDNVLLISHGNTLLSLMERFGQGKFDLSVRPANGSVTKLIVTDDDVTVDFYNQTD</sequence>
<dbReference type="PANTHER" id="PTHR46517:SF1">
    <property type="entry name" value="FRUCTOSE-2,6-BISPHOSPHATASE TIGAR"/>
    <property type="match status" value="1"/>
</dbReference>
<evidence type="ECO:0000256" key="2">
    <source>
        <dbReference type="PIRSR" id="PIRSR613078-1"/>
    </source>
</evidence>
<dbReference type="GO" id="GO:0045820">
    <property type="term" value="P:negative regulation of glycolytic process"/>
    <property type="evidence" value="ECO:0007669"/>
    <property type="project" value="TreeGrafter"/>
</dbReference>
<dbReference type="Gene3D" id="3.40.50.1240">
    <property type="entry name" value="Phosphoglycerate mutase-like"/>
    <property type="match status" value="1"/>
</dbReference>
<dbReference type="GO" id="GO:0005829">
    <property type="term" value="C:cytosol"/>
    <property type="evidence" value="ECO:0007669"/>
    <property type="project" value="TreeGrafter"/>
</dbReference>
<proteinExistence type="predicted"/>
<dbReference type="Proteomes" id="UP000325295">
    <property type="component" value="Chromosome"/>
</dbReference>
<evidence type="ECO:0000313" key="4">
    <source>
        <dbReference type="EMBL" id="QER66840.1"/>
    </source>
</evidence>
<evidence type="ECO:0000256" key="3">
    <source>
        <dbReference type="PIRSR" id="PIRSR613078-2"/>
    </source>
</evidence>
<dbReference type="SMART" id="SM00855">
    <property type="entry name" value="PGAM"/>
    <property type="match status" value="1"/>
</dbReference>
<dbReference type="RefSeq" id="WP_150203573.1">
    <property type="nucleotide sequence ID" value="NZ_CP043939.1"/>
</dbReference>
<feature type="binding site" evidence="3">
    <location>
        <position position="60"/>
    </location>
    <ligand>
        <name>substrate</name>
    </ligand>
</feature>